<evidence type="ECO:0000313" key="2">
    <source>
        <dbReference type="EMBL" id="RYC31888.1"/>
    </source>
</evidence>
<dbReference type="InterPro" id="IPR024445">
    <property type="entry name" value="Tnp_ISXO2-like"/>
</dbReference>
<evidence type="ECO:0000313" key="3">
    <source>
        <dbReference type="Proteomes" id="UP000290759"/>
    </source>
</evidence>
<comment type="caution">
    <text evidence="2">The sequence shown here is derived from an EMBL/GenBank/DDBJ whole genome shotgun (WGS) entry which is preliminary data.</text>
</comment>
<name>A0A4Q2U7K2_9HYPH</name>
<reference evidence="2 3" key="2">
    <citation type="submission" date="2019-02" db="EMBL/GenBank/DDBJ databases">
        <title>'Lichenibacterium ramalinii' gen. nov. sp. nov., 'Lichenibacterium minor' gen. nov. sp. nov.</title>
        <authorList>
            <person name="Pankratov T."/>
        </authorList>
    </citation>
    <scope>NUCLEOTIDE SEQUENCE [LARGE SCALE GENOMIC DNA]</scope>
    <source>
        <strain evidence="2 3">RmlP026</strain>
    </source>
</reference>
<accession>A0A4Q2U7K2</accession>
<proteinExistence type="predicted"/>
<dbReference type="InterPro" id="IPR024442">
    <property type="entry name" value="Transposase_Zn_ribbon"/>
</dbReference>
<dbReference type="NCBIfam" id="NF033547">
    <property type="entry name" value="transpos_IS1595"/>
    <property type="match status" value="1"/>
</dbReference>
<organism evidence="2 3">
    <name type="scientific">Lichenibacterium minor</name>
    <dbReference type="NCBI Taxonomy" id="2316528"/>
    <lineage>
        <taxon>Bacteria</taxon>
        <taxon>Pseudomonadati</taxon>
        <taxon>Pseudomonadota</taxon>
        <taxon>Alphaproteobacteria</taxon>
        <taxon>Hyphomicrobiales</taxon>
        <taxon>Lichenihabitantaceae</taxon>
        <taxon>Lichenibacterium</taxon>
    </lineage>
</organism>
<reference evidence="2 3" key="1">
    <citation type="submission" date="2018-12" db="EMBL/GenBank/DDBJ databases">
        <authorList>
            <person name="Grouzdev D.S."/>
            <person name="Krutkina M.S."/>
        </authorList>
    </citation>
    <scope>NUCLEOTIDE SEQUENCE [LARGE SCALE GENOMIC DNA]</scope>
    <source>
        <strain evidence="2 3">RmlP026</strain>
    </source>
</reference>
<feature type="domain" description="ISXO2-like transposase" evidence="1">
    <location>
        <begin position="138"/>
        <end position="286"/>
    </location>
</feature>
<dbReference type="Proteomes" id="UP000290759">
    <property type="component" value="Unassembled WGS sequence"/>
</dbReference>
<dbReference type="Pfam" id="PF12762">
    <property type="entry name" value="DDE_Tnp_IS1595"/>
    <property type="match status" value="1"/>
</dbReference>
<gene>
    <name evidence="2" type="ORF">D3273_10645</name>
</gene>
<protein>
    <submittedName>
        <fullName evidence="2">IS1595 family transposase</fullName>
    </submittedName>
</protein>
<dbReference type="AlphaFoldDB" id="A0A4Q2U7K2"/>
<dbReference type="RefSeq" id="WP_129226323.1">
    <property type="nucleotide sequence ID" value="NZ_QYBB01000010.1"/>
</dbReference>
<dbReference type="OrthoDB" id="271821at2"/>
<dbReference type="SMART" id="SM01126">
    <property type="entry name" value="DDE_Tnp_IS1595"/>
    <property type="match status" value="1"/>
</dbReference>
<keyword evidence="3" id="KW-1185">Reference proteome</keyword>
<sequence length="321" mass="35980">MAQHFLLSAEARTLSLASIYKGGEDAAYGIFCRMRWAETDGAPVCPRCGGLKHYDVKGRRKFKCAGCAHQFSVTSGTIFASRKMAFTDLCAAIVLCVNAVKGLSALQLGRDINCQYKTAWVLAHKLREALASEVEGMQLAGEVEIDGAYFGGKIRPDNHIESRKDRRKSENQNGERRVVVVLRERDGATKTFVRESEAEGVALAVDNVAPDATVYADEARHWDVLHDRFEAVGRINHSESYSTPEANTNQAESYFSRLRRMVDGQHHHVSARYLYQYAAEAAWKEDNRRLSNGDAFRRTAKLALASPVSRQWKGYWERNEG</sequence>
<dbReference type="EMBL" id="QYBB01000010">
    <property type="protein sequence ID" value="RYC31888.1"/>
    <property type="molecule type" value="Genomic_DNA"/>
</dbReference>
<evidence type="ECO:0000259" key="1">
    <source>
        <dbReference type="SMART" id="SM01126"/>
    </source>
</evidence>
<dbReference type="Pfam" id="PF12760">
    <property type="entry name" value="Zn_ribbon_IS1595"/>
    <property type="match status" value="1"/>
</dbReference>